<protein>
    <submittedName>
        <fullName evidence="1">Uncharacterized protein</fullName>
    </submittedName>
</protein>
<name>A0A164HZQ9_9CRUS</name>
<comment type="caution">
    <text evidence="1">The sequence shown here is derived from an EMBL/GenBank/DDBJ whole genome shotgun (WGS) entry which is preliminary data.</text>
</comment>
<feature type="non-terminal residue" evidence="1">
    <location>
        <position position="1"/>
    </location>
</feature>
<reference evidence="1 2" key="1">
    <citation type="submission" date="2016-03" db="EMBL/GenBank/DDBJ databases">
        <title>EvidentialGene: Evidence-directed Construction of Genes on Genomes.</title>
        <authorList>
            <person name="Gilbert D.G."/>
            <person name="Choi J.-H."/>
            <person name="Mockaitis K."/>
            <person name="Colbourne J."/>
            <person name="Pfrender M."/>
        </authorList>
    </citation>
    <scope>NUCLEOTIDE SEQUENCE [LARGE SCALE GENOMIC DNA]</scope>
    <source>
        <strain evidence="1 2">Xinb3</strain>
        <tissue evidence="1">Complete organism</tissue>
    </source>
</reference>
<accession>A0A164HZQ9</accession>
<evidence type="ECO:0000313" key="2">
    <source>
        <dbReference type="Proteomes" id="UP000076858"/>
    </source>
</evidence>
<dbReference type="AlphaFoldDB" id="A0A164HZQ9"/>
<organism evidence="1 2">
    <name type="scientific">Daphnia magna</name>
    <dbReference type="NCBI Taxonomy" id="35525"/>
    <lineage>
        <taxon>Eukaryota</taxon>
        <taxon>Metazoa</taxon>
        <taxon>Ecdysozoa</taxon>
        <taxon>Arthropoda</taxon>
        <taxon>Crustacea</taxon>
        <taxon>Branchiopoda</taxon>
        <taxon>Diplostraca</taxon>
        <taxon>Cladocera</taxon>
        <taxon>Anomopoda</taxon>
        <taxon>Daphniidae</taxon>
        <taxon>Daphnia</taxon>
    </lineage>
</organism>
<dbReference type="EMBL" id="LRGB01008775">
    <property type="protein sequence ID" value="KZS00729.1"/>
    <property type="molecule type" value="Genomic_DNA"/>
</dbReference>
<keyword evidence="2" id="KW-1185">Reference proteome</keyword>
<evidence type="ECO:0000313" key="1">
    <source>
        <dbReference type="EMBL" id="KZS00729.1"/>
    </source>
</evidence>
<dbReference type="Proteomes" id="UP000076858">
    <property type="component" value="Unassembled WGS sequence"/>
</dbReference>
<gene>
    <name evidence="1" type="ORF">APZ42_002862</name>
</gene>
<sequence length="117" mass="12982">GKERKGKERKGKGSVLLFTSVAGRSAGGETVAEFPSVADDEVVAAVGASRSIAAAHSASVHFPIRVQLQIATHRLLFYLFVSLFMWKENLNAKKKMMKFQINFGCTMGTRKHEFFFK</sequence>
<proteinExistence type="predicted"/>